<dbReference type="KEGG" id="ebi:EbC_01140"/>
<name>D8MKI9_ERWBE</name>
<evidence type="ECO:0000313" key="1">
    <source>
        <dbReference type="EMBL" id="CAX57645.1"/>
    </source>
</evidence>
<reference evidence="1 2" key="1">
    <citation type="journal article" date="2010" name="BMC Genomics">
        <title>Genome comparison of the epiphytic bacteria Erwinia billingiae and E. tasmaniensis with the pear pathogen E. pyrifoliae.</title>
        <authorList>
            <person name="Kube M."/>
            <person name="Migdoll A.M."/>
            <person name="Gehring I."/>
            <person name="Heitmann K."/>
            <person name="Mayer Y."/>
            <person name="Kuhl H."/>
            <person name="Knaust F."/>
            <person name="Geider K."/>
            <person name="Reinhardt R."/>
        </authorList>
    </citation>
    <scope>NUCLEOTIDE SEQUENCE [LARGE SCALE GENOMIC DNA]</scope>
    <source>
        <strain evidence="1 2">Eb661</strain>
    </source>
</reference>
<dbReference type="Proteomes" id="UP000008793">
    <property type="component" value="Chromosome"/>
</dbReference>
<dbReference type="EMBL" id="FP236843">
    <property type="protein sequence ID" value="CAX57645.1"/>
    <property type="molecule type" value="Genomic_DNA"/>
</dbReference>
<dbReference type="STRING" id="634500.EbC_01140"/>
<accession>D8MKI9</accession>
<gene>
    <name evidence="1" type="primary">gpR</name>
    <name evidence="1" type="ordered locus">EbC_01140</name>
</gene>
<dbReference type="HOGENOM" id="CLU_122706_1_0_6"/>
<protein>
    <submittedName>
        <fullName evidence="1">Tail completion protein r</fullName>
    </submittedName>
</protein>
<proteinExistence type="predicted"/>
<dbReference type="Pfam" id="PF06891">
    <property type="entry name" value="P2_Phage_GpR"/>
    <property type="match status" value="1"/>
</dbReference>
<organism evidence="2">
    <name type="scientific">Erwinia billingiae (strain Eb661)</name>
    <dbReference type="NCBI Taxonomy" id="634500"/>
    <lineage>
        <taxon>Bacteria</taxon>
        <taxon>Pseudomonadati</taxon>
        <taxon>Pseudomonadota</taxon>
        <taxon>Gammaproteobacteria</taxon>
        <taxon>Enterobacterales</taxon>
        <taxon>Erwiniaceae</taxon>
        <taxon>Erwinia</taxon>
    </lineage>
</organism>
<sequence length="161" mass="17586">MKSELMRAAIVAHNPFFTREPDRLEVYVTKGNIVASGTPSPSFAYKYELNVLAMDYPGELDDLAIPILAWAAENQAELLFNPARRESGIGFDAQILNDGTADILFVINATENVVITTGPDGRPVVTHRIEPKMQDDVIGKWLTLLAVNDNTGASQTLRGGE</sequence>
<dbReference type="eggNOG" id="ENOG5032RTF">
    <property type="taxonomic scope" value="Bacteria"/>
</dbReference>
<evidence type="ECO:0000313" key="2">
    <source>
        <dbReference type="Proteomes" id="UP000008793"/>
    </source>
</evidence>
<dbReference type="AlphaFoldDB" id="D8MKI9"/>
<keyword evidence="2" id="KW-1185">Reference proteome</keyword>
<dbReference type="InterPro" id="IPR009678">
    <property type="entry name" value="Phage_tail_completion_R"/>
</dbReference>